<dbReference type="Proteomes" id="UP000308600">
    <property type="component" value="Unassembled WGS sequence"/>
</dbReference>
<evidence type="ECO:0000313" key="1">
    <source>
        <dbReference type="EMBL" id="TFK70982.1"/>
    </source>
</evidence>
<proteinExistence type="predicted"/>
<dbReference type="EMBL" id="ML208304">
    <property type="protein sequence ID" value="TFK70982.1"/>
    <property type="molecule type" value="Genomic_DNA"/>
</dbReference>
<reference evidence="1 2" key="1">
    <citation type="journal article" date="2019" name="Nat. Ecol. Evol.">
        <title>Megaphylogeny resolves global patterns of mushroom evolution.</title>
        <authorList>
            <person name="Varga T."/>
            <person name="Krizsan K."/>
            <person name="Foldi C."/>
            <person name="Dima B."/>
            <person name="Sanchez-Garcia M."/>
            <person name="Sanchez-Ramirez S."/>
            <person name="Szollosi G.J."/>
            <person name="Szarkandi J.G."/>
            <person name="Papp V."/>
            <person name="Albert L."/>
            <person name="Andreopoulos W."/>
            <person name="Angelini C."/>
            <person name="Antonin V."/>
            <person name="Barry K.W."/>
            <person name="Bougher N.L."/>
            <person name="Buchanan P."/>
            <person name="Buyck B."/>
            <person name="Bense V."/>
            <person name="Catcheside P."/>
            <person name="Chovatia M."/>
            <person name="Cooper J."/>
            <person name="Damon W."/>
            <person name="Desjardin D."/>
            <person name="Finy P."/>
            <person name="Geml J."/>
            <person name="Haridas S."/>
            <person name="Hughes K."/>
            <person name="Justo A."/>
            <person name="Karasinski D."/>
            <person name="Kautmanova I."/>
            <person name="Kiss B."/>
            <person name="Kocsube S."/>
            <person name="Kotiranta H."/>
            <person name="LaButti K.M."/>
            <person name="Lechner B.E."/>
            <person name="Liimatainen K."/>
            <person name="Lipzen A."/>
            <person name="Lukacs Z."/>
            <person name="Mihaltcheva S."/>
            <person name="Morgado L.N."/>
            <person name="Niskanen T."/>
            <person name="Noordeloos M.E."/>
            <person name="Ohm R.A."/>
            <person name="Ortiz-Santana B."/>
            <person name="Ovrebo C."/>
            <person name="Racz N."/>
            <person name="Riley R."/>
            <person name="Savchenko A."/>
            <person name="Shiryaev A."/>
            <person name="Soop K."/>
            <person name="Spirin V."/>
            <person name="Szebenyi C."/>
            <person name="Tomsovsky M."/>
            <person name="Tulloss R.E."/>
            <person name="Uehling J."/>
            <person name="Grigoriev I.V."/>
            <person name="Vagvolgyi C."/>
            <person name="Papp T."/>
            <person name="Martin F.M."/>
            <person name="Miettinen O."/>
            <person name="Hibbett D.S."/>
            <person name="Nagy L.G."/>
        </authorList>
    </citation>
    <scope>NUCLEOTIDE SEQUENCE [LARGE SCALE GENOMIC DNA]</scope>
    <source>
        <strain evidence="1 2">NL-1719</strain>
    </source>
</reference>
<organism evidence="1 2">
    <name type="scientific">Pluteus cervinus</name>
    <dbReference type="NCBI Taxonomy" id="181527"/>
    <lineage>
        <taxon>Eukaryota</taxon>
        <taxon>Fungi</taxon>
        <taxon>Dikarya</taxon>
        <taxon>Basidiomycota</taxon>
        <taxon>Agaricomycotina</taxon>
        <taxon>Agaricomycetes</taxon>
        <taxon>Agaricomycetidae</taxon>
        <taxon>Agaricales</taxon>
        <taxon>Pluteineae</taxon>
        <taxon>Pluteaceae</taxon>
        <taxon>Pluteus</taxon>
    </lineage>
</organism>
<name>A0ACD3AZD8_9AGAR</name>
<protein>
    <submittedName>
        <fullName evidence="1">Microsomal signal peptidase 12 kDa subunit</fullName>
    </submittedName>
</protein>
<sequence length="89" mass="9837">MSNNLLSQFEGKIDFVGQQQVDTIVRYVLVITTILSFVVGFSLQSLSATFGIFGGSTLLLALAVIPPWPMYNRHPVQWLPVIGDKPKES</sequence>
<gene>
    <name evidence="1" type="ORF">BDN72DRAFT_838228</name>
</gene>
<accession>A0ACD3AZD8</accession>
<keyword evidence="2" id="KW-1185">Reference proteome</keyword>
<evidence type="ECO:0000313" key="2">
    <source>
        <dbReference type="Proteomes" id="UP000308600"/>
    </source>
</evidence>